<dbReference type="EMBL" id="PUFO01000040">
    <property type="protein sequence ID" value="TDG78455.1"/>
    <property type="molecule type" value="Genomic_DNA"/>
</dbReference>
<reference evidence="1 2" key="1">
    <citation type="journal article" date="2019" name="Appl. Microbiol. Biotechnol.">
        <title>Uncovering carbohydrate metabolism through a genotype-phenotype association study of 56 lactic acid bacteria genomes.</title>
        <authorList>
            <person name="Buron-Moles G."/>
            <person name="Chailyan A."/>
            <person name="Dolejs I."/>
            <person name="Forster J."/>
            <person name="Miks M.H."/>
        </authorList>
    </citation>
    <scope>NUCLEOTIDE SEQUENCE [LARGE SCALE GENOMIC DNA]</scope>
    <source>
        <strain evidence="1 2">ATCC 49373</strain>
    </source>
</reference>
<comment type="caution">
    <text evidence="1">The sequence shown here is derived from an EMBL/GenBank/DDBJ whole genome shotgun (WGS) entry which is preliminary data.</text>
</comment>
<protein>
    <submittedName>
        <fullName evidence="1">Uncharacterized protein</fullName>
    </submittedName>
</protein>
<sequence length="49" mass="5509">MAAILGAIILQSRELFKVVIQAFSSYIGNWINDFGTYNNNAFDNLRIEG</sequence>
<accession>A0A4R5NQB0</accession>
<dbReference type="Proteomes" id="UP000294854">
    <property type="component" value="Unassembled WGS sequence"/>
</dbReference>
<dbReference type="AlphaFoldDB" id="A0A4R5NQB0"/>
<organism evidence="1 2">
    <name type="scientific">Secundilactobacillus malefermentans</name>
    <dbReference type="NCBI Taxonomy" id="176292"/>
    <lineage>
        <taxon>Bacteria</taxon>
        <taxon>Bacillati</taxon>
        <taxon>Bacillota</taxon>
        <taxon>Bacilli</taxon>
        <taxon>Lactobacillales</taxon>
        <taxon>Lactobacillaceae</taxon>
        <taxon>Secundilactobacillus</taxon>
    </lineage>
</organism>
<gene>
    <name evidence="1" type="ORF">C5L31_001071</name>
</gene>
<evidence type="ECO:0000313" key="2">
    <source>
        <dbReference type="Proteomes" id="UP000294854"/>
    </source>
</evidence>
<evidence type="ECO:0000313" key="1">
    <source>
        <dbReference type="EMBL" id="TDG78455.1"/>
    </source>
</evidence>
<proteinExistence type="predicted"/>
<name>A0A4R5NQB0_9LACO</name>
<keyword evidence="2" id="KW-1185">Reference proteome</keyword>